<organism evidence="11 13">
    <name type="scientific">Tetradesmus obliquus</name>
    <name type="common">Green alga</name>
    <name type="synonym">Acutodesmus obliquus</name>
    <dbReference type="NCBI Taxonomy" id="3088"/>
    <lineage>
        <taxon>Eukaryota</taxon>
        <taxon>Viridiplantae</taxon>
        <taxon>Chlorophyta</taxon>
        <taxon>core chlorophytes</taxon>
        <taxon>Chlorophyceae</taxon>
        <taxon>CS clade</taxon>
        <taxon>Sphaeropleales</taxon>
        <taxon>Scenedesmaceae</taxon>
        <taxon>Tetradesmus</taxon>
    </lineage>
</organism>
<keyword evidence="13" id="KW-1185">Reference proteome</keyword>
<dbReference type="PANTHER" id="PTHR48176">
    <property type="entry name" value="DDRGK DOMAIN-CONTAINING PROTEIN 1"/>
    <property type="match status" value="1"/>
</dbReference>
<dbReference type="EMBL" id="FNXT01000126">
    <property type="protein sequence ID" value="SZX61138.1"/>
    <property type="molecule type" value="Genomic_DNA"/>
</dbReference>
<dbReference type="InterPro" id="IPR036390">
    <property type="entry name" value="WH_DNA-bd_sf"/>
</dbReference>
<comment type="similarity">
    <text evidence="2">Belongs to the DDRGK1 family.</text>
</comment>
<dbReference type="SMART" id="SM01128">
    <property type="entry name" value="DDRGK"/>
    <property type="match status" value="1"/>
</dbReference>
<keyword evidence="8" id="KW-0472">Membrane</keyword>
<evidence type="ECO:0000256" key="5">
    <source>
        <dbReference type="ARBA" id="ARBA00022786"/>
    </source>
</evidence>
<dbReference type="STRING" id="3088.A0A383V6B7"/>
<dbReference type="GO" id="GO:0044389">
    <property type="term" value="F:ubiquitin-like protein ligase binding"/>
    <property type="evidence" value="ECO:0007669"/>
    <property type="project" value="TreeGrafter"/>
</dbReference>
<keyword evidence="5" id="KW-0833">Ubl conjugation pathway</keyword>
<protein>
    <recommendedName>
        <fullName evidence="3">DDRGK domain-containing protein 1</fullName>
    </recommendedName>
</protein>
<dbReference type="Pfam" id="PF09756">
    <property type="entry name" value="DDRGK"/>
    <property type="match status" value="1"/>
</dbReference>
<keyword evidence="6" id="KW-0256">Endoplasmic reticulum</keyword>
<comment type="function">
    <text evidence="9">Substrate adapter for ufmylation, the covalent attachment of the ubiquitin-like modifier UFM1 to substrate proteins.</text>
</comment>
<feature type="compositionally biased region" description="Basic and acidic residues" evidence="10">
    <location>
        <begin position="95"/>
        <end position="159"/>
    </location>
</feature>
<dbReference type="EMBL" id="FNXT01001292">
    <property type="protein sequence ID" value="SZX77682.1"/>
    <property type="molecule type" value="Genomic_DNA"/>
</dbReference>
<evidence type="ECO:0000256" key="7">
    <source>
        <dbReference type="ARBA" id="ARBA00022989"/>
    </source>
</evidence>
<sequence>MDITAVLALAVLVGLVVGLAAYVTVFQKQQPQQTQKAPPDEDEEPVQGGGRRAANRMRGRELRNRRRNEQQQRAAAAAQPGSGSDSEEDEEEDEPLNRREQARRDRQDARAAAEAARNAKDAKISAYREKQEKKEKEREEREKAQAEEMRRAAEEKQKAEDEEAAKWLGMISVEQTGTIEEEAAAEDQGLLGRFIDYIQSRKMVPIEEAATEFGLRSSEVVDRIQGLESMGRLTGVMDERGKFIYISRPEMEAVAAHIRAKGRISIAALAAQSSDLIDLEARVAPAAAAAGSGKRMIDFDDMVAGGEPVAVA</sequence>
<evidence type="ECO:0000256" key="3">
    <source>
        <dbReference type="ARBA" id="ARBA00018218"/>
    </source>
</evidence>
<dbReference type="SUPFAM" id="SSF46785">
    <property type="entry name" value="Winged helix' DNA-binding domain"/>
    <property type="match status" value="1"/>
</dbReference>
<feature type="region of interest" description="Disordered" evidence="10">
    <location>
        <begin position="29"/>
        <end position="163"/>
    </location>
</feature>
<accession>A0A383V6B7</accession>
<dbReference type="InterPro" id="IPR019153">
    <property type="entry name" value="DDRGK_dom-contain"/>
</dbReference>
<comment type="subcellular location">
    <subcellularLocation>
        <location evidence="1">Endoplasmic reticulum membrane</location>
        <topology evidence="1">Single-pass membrane protein</topology>
    </subcellularLocation>
</comment>
<dbReference type="PANTHER" id="PTHR48176:SF1">
    <property type="entry name" value="DDRGK DOMAIN-CONTAINING PROTEIN 1"/>
    <property type="match status" value="1"/>
</dbReference>
<dbReference type="GO" id="GO:0005789">
    <property type="term" value="C:endoplasmic reticulum membrane"/>
    <property type="evidence" value="ECO:0007669"/>
    <property type="project" value="UniProtKB-SubCell"/>
</dbReference>
<feature type="compositionally biased region" description="Basic and acidic residues" evidence="10">
    <location>
        <begin position="58"/>
        <end position="70"/>
    </location>
</feature>
<evidence type="ECO:0000256" key="1">
    <source>
        <dbReference type="ARBA" id="ARBA00004389"/>
    </source>
</evidence>
<reference evidence="11 13" key="1">
    <citation type="submission" date="2016-10" db="EMBL/GenBank/DDBJ databases">
        <authorList>
            <person name="Cai Z."/>
        </authorList>
    </citation>
    <scope>NUCLEOTIDE SEQUENCE [LARGE SCALE GENOMIC DNA]</scope>
</reference>
<dbReference type="AlphaFoldDB" id="A0A383V6B7"/>
<evidence type="ECO:0000256" key="4">
    <source>
        <dbReference type="ARBA" id="ARBA00022692"/>
    </source>
</evidence>
<evidence type="ECO:0000313" key="12">
    <source>
        <dbReference type="EMBL" id="SZX77682.1"/>
    </source>
</evidence>
<dbReference type="Gene3D" id="1.10.10.10">
    <property type="entry name" value="Winged helix-like DNA-binding domain superfamily/Winged helix DNA-binding domain"/>
    <property type="match status" value="1"/>
</dbReference>
<evidence type="ECO:0000256" key="2">
    <source>
        <dbReference type="ARBA" id="ARBA00009829"/>
    </source>
</evidence>
<dbReference type="Proteomes" id="UP000256970">
    <property type="component" value="Unassembled WGS sequence"/>
</dbReference>
<keyword evidence="7" id="KW-1133">Transmembrane helix</keyword>
<proteinExistence type="inferred from homology"/>
<evidence type="ECO:0000256" key="10">
    <source>
        <dbReference type="SAM" id="MobiDB-lite"/>
    </source>
</evidence>
<keyword evidence="4" id="KW-0812">Transmembrane</keyword>
<evidence type="ECO:0000256" key="6">
    <source>
        <dbReference type="ARBA" id="ARBA00022824"/>
    </source>
</evidence>
<evidence type="ECO:0000313" key="13">
    <source>
        <dbReference type="Proteomes" id="UP000256970"/>
    </source>
</evidence>
<evidence type="ECO:0000256" key="9">
    <source>
        <dbReference type="ARBA" id="ARBA00023438"/>
    </source>
</evidence>
<evidence type="ECO:0000256" key="8">
    <source>
        <dbReference type="ARBA" id="ARBA00023136"/>
    </source>
</evidence>
<name>A0A383V6B7_TETOB</name>
<gene>
    <name evidence="11" type="ORF">BQ4739_LOCUS1663</name>
    <name evidence="12" type="ORF">BQ4739_LOCUS18031</name>
</gene>
<feature type="compositionally biased region" description="Acidic residues" evidence="10">
    <location>
        <begin position="85"/>
        <end position="94"/>
    </location>
</feature>
<dbReference type="FunFam" id="1.10.10.10:FF:000143">
    <property type="entry name" value="DDRGK domain-containing protein 1"/>
    <property type="match status" value="1"/>
</dbReference>
<feature type="compositionally biased region" description="Low complexity" evidence="10">
    <location>
        <begin position="71"/>
        <end position="84"/>
    </location>
</feature>
<dbReference type="InterPro" id="IPR036388">
    <property type="entry name" value="WH-like_DNA-bd_sf"/>
</dbReference>
<dbReference type="InterPro" id="IPR050899">
    <property type="entry name" value="DDRGK_domain-containing"/>
</dbReference>
<evidence type="ECO:0000313" key="11">
    <source>
        <dbReference type="EMBL" id="SZX61138.1"/>
    </source>
</evidence>